<sequence length="793" mass="86552">MDPLFVSDRFQSQGAVPKGIRTSPKWLKELNVSEGVGEQKELSIGDVKEQMRNNASCSPEYLPVPLFRSDASDRESSDDDEPEPLLFKAEPKSCMSGKSPSVNARRKLMTHGNDPPASRTPLTLRKPYEPAKIETDNKTHHLLQNAFTFLELESYDKVIFFLNGMLEHLAVENPDTGADGSGPRTLSTEEETRMVSMLCQLVDHGLQEAMRQEQAIDNPVLARTLELCLAACGFAEFQTSLLRSDLIYKLNAVLAVGQLDSRVVDIDPFRLTAMKIITILTAGETSTEYVKHTRAVEIIQSVLKLVRARVANASMQKTSPETREQAARVIKHLSKNEQLSKTVVAQRGVEALLDACQSGSSMTLWEQAARALGNIAFHDANEAHVVGAGGVDALLKMLESANSVSIDSATLLLDAVFNALSNLISNSTVRRKMVNRRCLQLLRPAMASDDERLFGQAGWLLACLAVDIDLGNRVVELGGVEMLVIYASKSNDKYQEEAAWALATLSSRPENAMPMHQADAVRPILRLVQSTSADVQLQALWAIANLAVCDELKVPIGEEDAMRILIETLPRAERETSLLQATRAIANLVVAPSNCKRIQQLPGGIERLVAALDLPYASVQESVARVFVNMSHEEDMADSLVEAGVIPAIAKLLHVESVQLEAIFVIVNLSLCPRHEAELAVSEVIKPLIVLLQTADSHVRAQAAWALGNMSASTTSKAMLIKFGALGVLNSVADDPNADLNAASLKAIGSLVQMLTPNSRRVYSHRASNSNSNVGHNRERRPMKRSPLSVPVD</sequence>
<dbReference type="PANTHER" id="PTHR47249">
    <property type="entry name" value="VACUOLAR PROTEIN 8"/>
    <property type="match status" value="1"/>
</dbReference>
<keyword evidence="5" id="KW-0472">Membrane</keyword>
<dbReference type="PANTHER" id="PTHR47249:SF1">
    <property type="entry name" value="VACUOLAR PROTEIN 8"/>
    <property type="match status" value="1"/>
</dbReference>
<keyword evidence="3" id="KW-0926">Vacuole</keyword>
<name>A0AB34JYS8_PRYPA</name>
<keyword evidence="11" id="KW-1185">Reference proteome</keyword>
<comment type="caution">
    <text evidence="10">The sequence shown here is derived from an EMBL/GenBank/DDBJ whole genome shotgun (WGS) entry which is preliminary data.</text>
</comment>
<dbReference type="EMBL" id="JBGBPQ010000003">
    <property type="protein sequence ID" value="KAL1527489.1"/>
    <property type="molecule type" value="Genomic_DNA"/>
</dbReference>
<accession>A0AB34JYS8</accession>
<dbReference type="Gene3D" id="1.25.10.10">
    <property type="entry name" value="Leucine-rich Repeat Variant"/>
    <property type="match status" value="3"/>
</dbReference>
<dbReference type="SMART" id="SM00185">
    <property type="entry name" value="ARM"/>
    <property type="match status" value="10"/>
</dbReference>
<dbReference type="SUPFAM" id="SSF48371">
    <property type="entry name" value="ARM repeat"/>
    <property type="match status" value="2"/>
</dbReference>
<protein>
    <recommendedName>
        <fullName evidence="7">Vacuolar protein 8</fullName>
    </recommendedName>
</protein>
<keyword evidence="6" id="KW-0449">Lipoprotein</keyword>
<evidence type="ECO:0000256" key="1">
    <source>
        <dbReference type="ARBA" id="ARBA00004592"/>
    </source>
</evidence>
<evidence type="ECO:0000313" key="10">
    <source>
        <dbReference type="EMBL" id="KAL1527489.1"/>
    </source>
</evidence>
<dbReference type="Pfam" id="PF13513">
    <property type="entry name" value="HEAT_EZ"/>
    <property type="match status" value="2"/>
</dbReference>
<feature type="region of interest" description="Disordered" evidence="9">
    <location>
        <begin position="106"/>
        <end position="125"/>
    </location>
</feature>
<dbReference type="PROSITE" id="PS50176">
    <property type="entry name" value="ARM_REPEAT"/>
    <property type="match status" value="2"/>
</dbReference>
<feature type="compositionally biased region" description="Polar residues" evidence="9">
    <location>
        <begin position="762"/>
        <end position="775"/>
    </location>
</feature>
<evidence type="ECO:0000256" key="4">
    <source>
        <dbReference type="ARBA" id="ARBA00022737"/>
    </source>
</evidence>
<feature type="region of interest" description="Disordered" evidence="9">
    <location>
        <begin position="762"/>
        <end position="793"/>
    </location>
</feature>
<dbReference type="InterPro" id="IPR045156">
    <property type="entry name" value="Vac8"/>
</dbReference>
<evidence type="ECO:0000256" key="6">
    <source>
        <dbReference type="ARBA" id="ARBA00023288"/>
    </source>
</evidence>
<gene>
    <name evidence="10" type="ORF">AB1Y20_016154</name>
</gene>
<dbReference type="GO" id="GO:0071562">
    <property type="term" value="P:nucleus-vacuole junction assembly"/>
    <property type="evidence" value="ECO:0007669"/>
    <property type="project" value="InterPro"/>
</dbReference>
<dbReference type="InterPro" id="IPR000225">
    <property type="entry name" value="Armadillo"/>
</dbReference>
<dbReference type="GO" id="GO:0005774">
    <property type="term" value="C:vacuolar membrane"/>
    <property type="evidence" value="ECO:0007669"/>
    <property type="project" value="UniProtKB-SubCell"/>
</dbReference>
<organism evidence="10 11">
    <name type="scientific">Prymnesium parvum</name>
    <name type="common">Toxic golden alga</name>
    <dbReference type="NCBI Taxonomy" id="97485"/>
    <lineage>
        <taxon>Eukaryota</taxon>
        <taxon>Haptista</taxon>
        <taxon>Haptophyta</taxon>
        <taxon>Prymnesiophyceae</taxon>
        <taxon>Prymnesiales</taxon>
        <taxon>Prymnesiaceae</taxon>
        <taxon>Prymnesium</taxon>
    </lineage>
</organism>
<evidence type="ECO:0000313" key="11">
    <source>
        <dbReference type="Proteomes" id="UP001515480"/>
    </source>
</evidence>
<evidence type="ECO:0000256" key="5">
    <source>
        <dbReference type="ARBA" id="ARBA00023136"/>
    </source>
</evidence>
<reference evidence="10 11" key="1">
    <citation type="journal article" date="2024" name="Science">
        <title>Giant polyketide synthase enzymes in the biosynthesis of giant marine polyether toxins.</title>
        <authorList>
            <person name="Fallon T.R."/>
            <person name="Shende V.V."/>
            <person name="Wierzbicki I.H."/>
            <person name="Pendleton A.L."/>
            <person name="Watervoot N.F."/>
            <person name="Auber R.P."/>
            <person name="Gonzalez D.J."/>
            <person name="Wisecaver J.H."/>
            <person name="Moore B.S."/>
        </authorList>
    </citation>
    <scope>NUCLEOTIDE SEQUENCE [LARGE SCALE GENOMIC DNA]</scope>
    <source>
        <strain evidence="10 11">12B1</strain>
    </source>
</reference>
<keyword evidence="4" id="KW-0677">Repeat</keyword>
<dbReference type="GO" id="GO:0043495">
    <property type="term" value="F:protein-membrane adaptor activity"/>
    <property type="evidence" value="ECO:0007669"/>
    <property type="project" value="InterPro"/>
</dbReference>
<proteinExistence type="inferred from homology"/>
<comment type="subcellular location">
    <subcellularLocation>
        <location evidence="1">Vacuole membrane</location>
        <topology evidence="1">Lipid-anchor</topology>
    </subcellularLocation>
</comment>
<feature type="repeat" description="ARM" evidence="8">
    <location>
        <begin position="683"/>
        <end position="725"/>
    </location>
</feature>
<dbReference type="InterPro" id="IPR011989">
    <property type="entry name" value="ARM-like"/>
</dbReference>
<dbReference type="InterPro" id="IPR016024">
    <property type="entry name" value="ARM-type_fold"/>
</dbReference>
<evidence type="ECO:0000256" key="7">
    <source>
        <dbReference type="ARBA" id="ARBA00026209"/>
    </source>
</evidence>
<feature type="region of interest" description="Disordered" evidence="9">
    <location>
        <begin position="70"/>
        <end position="100"/>
    </location>
</feature>
<evidence type="ECO:0000256" key="2">
    <source>
        <dbReference type="ARBA" id="ARBA00005462"/>
    </source>
</evidence>
<evidence type="ECO:0000256" key="9">
    <source>
        <dbReference type="SAM" id="MobiDB-lite"/>
    </source>
</evidence>
<evidence type="ECO:0000256" key="8">
    <source>
        <dbReference type="PROSITE-ProRule" id="PRU00259"/>
    </source>
</evidence>
<feature type="repeat" description="ARM" evidence="8">
    <location>
        <begin position="347"/>
        <end position="390"/>
    </location>
</feature>
<comment type="similarity">
    <text evidence="2">Belongs to the beta-catenin family.</text>
</comment>
<dbReference type="Proteomes" id="UP001515480">
    <property type="component" value="Unassembled WGS sequence"/>
</dbReference>
<dbReference type="AlphaFoldDB" id="A0AB34JYS8"/>
<evidence type="ECO:0000256" key="3">
    <source>
        <dbReference type="ARBA" id="ARBA00022554"/>
    </source>
</evidence>